<evidence type="ECO:0000313" key="1">
    <source>
        <dbReference type="EMBL" id="WAQ94464.1"/>
    </source>
</evidence>
<organism evidence="1 2">
    <name type="scientific">Mya arenaria</name>
    <name type="common">Soft-shell clam</name>
    <dbReference type="NCBI Taxonomy" id="6604"/>
    <lineage>
        <taxon>Eukaryota</taxon>
        <taxon>Metazoa</taxon>
        <taxon>Spiralia</taxon>
        <taxon>Lophotrochozoa</taxon>
        <taxon>Mollusca</taxon>
        <taxon>Bivalvia</taxon>
        <taxon>Autobranchia</taxon>
        <taxon>Heteroconchia</taxon>
        <taxon>Euheterodonta</taxon>
        <taxon>Imparidentia</taxon>
        <taxon>Neoheterodontei</taxon>
        <taxon>Myida</taxon>
        <taxon>Myoidea</taxon>
        <taxon>Myidae</taxon>
        <taxon>Mya</taxon>
    </lineage>
</organism>
<dbReference type="Proteomes" id="UP001164746">
    <property type="component" value="Chromosome 1"/>
</dbReference>
<reference evidence="1" key="1">
    <citation type="submission" date="2022-11" db="EMBL/GenBank/DDBJ databases">
        <title>Centuries of genome instability and evolution in soft-shell clam transmissible cancer (bioRxiv).</title>
        <authorList>
            <person name="Hart S.F.M."/>
            <person name="Yonemitsu M.A."/>
            <person name="Giersch R.M."/>
            <person name="Beal B.F."/>
            <person name="Arriagada G."/>
            <person name="Davis B.W."/>
            <person name="Ostrander E.A."/>
            <person name="Goff S.P."/>
            <person name="Metzger M.J."/>
        </authorList>
    </citation>
    <scope>NUCLEOTIDE SEQUENCE</scope>
    <source>
        <strain evidence="1">MELC-2E11</strain>
        <tissue evidence="1">Siphon/mantle</tissue>
    </source>
</reference>
<proteinExistence type="predicted"/>
<dbReference type="InterPro" id="IPR011333">
    <property type="entry name" value="SKP1/BTB/POZ_sf"/>
</dbReference>
<gene>
    <name evidence="1" type="ORF">MAR_006935</name>
</gene>
<dbReference type="EMBL" id="CP111012">
    <property type="protein sequence ID" value="WAQ94464.1"/>
    <property type="molecule type" value="Genomic_DNA"/>
</dbReference>
<dbReference type="Gene3D" id="3.30.710.10">
    <property type="entry name" value="Potassium Channel Kv1.1, Chain A"/>
    <property type="match status" value="1"/>
</dbReference>
<evidence type="ECO:0000313" key="2">
    <source>
        <dbReference type="Proteomes" id="UP001164746"/>
    </source>
</evidence>
<sequence>MGSSSGYDSLDVDVSDVDSDKCMMSQKASCPSKHRPSCSDVGQQVRAHVSSTKTLCESLKLILHMPEICDVTFLVGADNTPVHGVRSILATRSTYVHIKSHT</sequence>
<protein>
    <submittedName>
        <fullName evidence="1">Uncharacterized protein</fullName>
    </submittedName>
</protein>
<accession>A0ABY7DAW8</accession>
<keyword evidence="2" id="KW-1185">Reference proteome</keyword>
<name>A0ABY7DAW8_MYAAR</name>